<dbReference type="PANTHER" id="PTHR36570">
    <property type="entry name" value="DISULFIDE BOND FORMATION PROTEIN B"/>
    <property type="match status" value="1"/>
</dbReference>
<dbReference type="Proteomes" id="UP000282818">
    <property type="component" value="Unassembled WGS sequence"/>
</dbReference>
<feature type="transmembrane region" description="Helical" evidence="8">
    <location>
        <begin position="136"/>
        <end position="162"/>
    </location>
</feature>
<keyword evidence="6 8" id="KW-0472">Membrane</keyword>
<sequence length="168" mass="18481">MLNCFTTPRGRTWMWILILALGIAMEAVALFFQYQLDYGPCVLCVHIRAWVFAIILVALVGLFSNSCQIAQRFSSVLFLGAAIGMLERAYVTLGIERGFIDGACTLDSGFPDWLPLDKWSATIFEPWEACGYTPELLFGITMAEGLVALAVLLVMAALLMLVGSFKKA</sequence>
<evidence type="ECO:0000313" key="10">
    <source>
        <dbReference type="Proteomes" id="UP000282818"/>
    </source>
</evidence>
<dbReference type="RefSeq" id="WP_127693952.1">
    <property type="nucleotide sequence ID" value="NZ_SACQ01000003.1"/>
</dbReference>
<keyword evidence="3 8" id="KW-0812">Transmembrane</keyword>
<dbReference type="InterPro" id="IPR023380">
    <property type="entry name" value="DsbB-like_sf"/>
</dbReference>
<keyword evidence="5 8" id="KW-1133">Transmembrane helix</keyword>
<proteinExistence type="predicted"/>
<feature type="transmembrane region" description="Helical" evidence="8">
    <location>
        <begin position="12"/>
        <end position="33"/>
    </location>
</feature>
<dbReference type="InterPro" id="IPR003752">
    <property type="entry name" value="DiS_bond_form_DsbB/BdbC"/>
</dbReference>
<comment type="subcellular location">
    <subcellularLocation>
        <location evidence="1">Cell membrane</location>
        <topology evidence="1">Multi-pass membrane protein</topology>
    </subcellularLocation>
</comment>
<organism evidence="9 10">
    <name type="scientific">Neptunomonas marina</name>
    <dbReference type="NCBI Taxonomy" id="1815562"/>
    <lineage>
        <taxon>Bacteria</taxon>
        <taxon>Pseudomonadati</taxon>
        <taxon>Pseudomonadota</taxon>
        <taxon>Gammaproteobacteria</taxon>
        <taxon>Oceanospirillales</taxon>
        <taxon>Oceanospirillaceae</taxon>
        <taxon>Neptunomonas</taxon>
    </lineage>
</organism>
<evidence type="ECO:0000256" key="4">
    <source>
        <dbReference type="ARBA" id="ARBA00022982"/>
    </source>
</evidence>
<keyword evidence="7" id="KW-0676">Redox-active center</keyword>
<dbReference type="EMBL" id="SACQ01000003">
    <property type="protein sequence ID" value="RVU31107.1"/>
    <property type="molecule type" value="Genomic_DNA"/>
</dbReference>
<keyword evidence="2" id="KW-1003">Cell membrane</keyword>
<evidence type="ECO:0000313" key="9">
    <source>
        <dbReference type="EMBL" id="RVU31107.1"/>
    </source>
</evidence>
<dbReference type="GO" id="GO:0005886">
    <property type="term" value="C:plasma membrane"/>
    <property type="evidence" value="ECO:0007669"/>
    <property type="project" value="UniProtKB-SubCell"/>
</dbReference>
<evidence type="ECO:0000256" key="6">
    <source>
        <dbReference type="ARBA" id="ARBA00023136"/>
    </source>
</evidence>
<evidence type="ECO:0000256" key="3">
    <source>
        <dbReference type="ARBA" id="ARBA00022692"/>
    </source>
</evidence>
<evidence type="ECO:0000256" key="2">
    <source>
        <dbReference type="ARBA" id="ARBA00022475"/>
    </source>
</evidence>
<dbReference type="AlphaFoldDB" id="A0A437Q9I9"/>
<keyword evidence="10" id="KW-1185">Reference proteome</keyword>
<dbReference type="GO" id="GO:0015035">
    <property type="term" value="F:protein-disulfide reductase activity"/>
    <property type="evidence" value="ECO:0007669"/>
    <property type="project" value="InterPro"/>
</dbReference>
<reference evidence="9 10" key="1">
    <citation type="submission" date="2019-01" db="EMBL/GenBank/DDBJ databases">
        <authorList>
            <person name="Chen W.-M."/>
        </authorList>
    </citation>
    <scope>NUCLEOTIDE SEQUENCE [LARGE SCALE GENOMIC DNA]</scope>
    <source>
        <strain evidence="9 10">HPM-16</strain>
    </source>
</reference>
<feature type="transmembrane region" description="Helical" evidence="8">
    <location>
        <begin position="76"/>
        <end position="93"/>
    </location>
</feature>
<evidence type="ECO:0000256" key="8">
    <source>
        <dbReference type="SAM" id="Phobius"/>
    </source>
</evidence>
<accession>A0A437Q9I9</accession>
<dbReference type="GO" id="GO:0006457">
    <property type="term" value="P:protein folding"/>
    <property type="evidence" value="ECO:0007669"/>
    <property type="project" value="InterPro"/>
</dbReference>
<evidence type="ECO:0000256" key="1">
    <source>
        <dbReference type="ARBA" id="ARBA00004651"/>
    </source>
</evidence>
<keyword evidence="4" id="KW-0813">Transport</keyword>
<dbReference type="SUPFAM" id="SSF158442">
    <property type="entry name" value="DsbB-like"/>
    <property type="match status" value="1"/>
</dbReference>
<keyword evidence="4" id="KW-0249">Electron transport</keyword>
<name>A0A437Q9I9_9GAMM</name>
<feature type="transmembrane region" description="Helical" evidence="8">
    <location>
        <begin position="45"/>
        <end position="64"/>
    </location>
</feature>
<protein>
    <submittedName>
        <fullName evidence="9">Disulfide bond formation protein B</fullName>
    </submittedName>
</protein>
<evidence type="ECO:0000256" key="5">
    <source>
        <dbReference type="ARBA" id="ARBA00022989"/>
    </source>
</evidence>
<evidence type="ECO:0000256" key="7">
    <source>
        <dbReference type="ARBA" id="ARBA00023284"/>
    </source>
</evidence>
<dbReference type="InterPro" id="IPR050183">
    <property type="entry name" value="DsbB"/>
</dbReference>
<dbReference type="Pfam" id="PF02600">
    <property type="entry name" value="DsbB"/>
    <property type="match status" value="1"/>
</dbReference>
<dbReference type="PANTHER" id="PTHR36570:SF3">
    <property type="entry name" value="DISULFIDE BOND FORMATION PROTEIN B"/>
    <property type="match status" value="1"/>
</dbReference>
<gene>
    <name evidence="9" type="ORF">EOE65_08875</name>
</gene>
<dbReference type="Gene3D" id="1.20.1550.10">
    <property type="entry name" value="DsbB-like"/>
    <property type="match status" value="1"/>
</dbReference>
<comment type="caution">
    <text evidence="9">The sequence shown here is derived from an EMBL/GenBank/DDBJ whole genome shotgun (WGS) entry which is preliminary data.</text>
</comment>